<comment type="cofactor">
    <cofactor evidence="1">
        <name>a divalent metal cation</name>
        <dbReference type="ChEBI" id="CHEBI:60240"/>
    </cofactor>
</comment>
<dbReference type="GO" id="GO:0046872">
    <property type="term" value="F:metal ion binding"/>
    <property type="evidence" value="ECO:0007669"/>
    <property type="project" value="UniProtKB-KW"/>
</dbReference>
<dbReference type="PANTHER" id="PTHR47127">
    <property type="entry name" value="10A19I.15"/>
    <property type="match status" value="1"/>
</dbReference>
<feature type="domain" description="DUF8040" evidence="6">
    <location>
        <begin position="38"/>
        <end position="126"/>
    </location>
</feature>
<dbReference type="EMBL" id="RWGY01000355">
    <property type="protein sequence ID" value="TVU02186.1"/>
    <property type="molecule type" value="Genomic_DNA"/>
</dbReference>
<dbReference type="Pfam" id="PF13359">
    <property type="entry name" value="DDE_Tnp_4"/>
    <property type="match status" value="1"/>
</dbReference>
<evidence type="ECO:0000256" key="2">
    <source>
        <dbReference type="ARBA" id="ARBA00022723"/>
    </source>
</evidence>
<dbReference type="OrthoDB" id="686209at2759"/>
<feature type="region of interest" description="Disordered" evidence="3">
    <location>
        <begin position="427"/>
        <end position="448"/>
    </location>
</feature>
<feature type="domain" description="Myb/SANT-like" evidence="4">
    <location>
        <begin position="269"/>
        <end position="359"/>
    </location>
</feature>
<evidence type="ECO:0000256" key="1">
    <source>
        <dbReference type="ARBA" id="ARBA00001968"/>
    </source>
</evidence>
<dbReference type="Proteomes" id="UP000324897">
    <property type="component" value="Unassembled WGS sequence"/>
</dbReference>
<dbReference type="AlphaFoldDB" id="A0A5J9STB6"/>
<reference evidence="7 8" key="1">
    <citation type="journal article" date="2019" name="Sci. Rep.">
        <title>A high-quality genome of Eragrostis curvula grass provides insights into Poaceae evolution and supports new strategies to enhance forage quality.</title>
        <authorList>
            <person name="Carballo J."/>
            <person name="Santos B.A.C.M."/>
            <person name="Zappacosta D."/>
            <person name="Garbus I."/>
            <person name="Selva J.P."/>
            <person name="Gallo C.A."/>
            <person name="Diaz A."/>
            <person name="Albertini E."/>
            <person name="Caccamo M."/>
            <person name="Echenique V."/>
        </authorList>
    </citation>
    <scope>NUCLEOTIDE SEQUENCE [LARGE SCALE GENOMIC DNA]</scope>
    <source>
        <strain evidence="8">cv. Victoria</strain>
        <tissue evidence="7">Leaf</tissue>
    </source>
</reference>
<accession>A0A5J9STB6</accession>
<evidence type="ECO:0000313" key="7">
    <source>
        <dbReference type="EMBL" id="TVU02186.1"/>
    </source>
</evidence>
<protein>
    <recommendedName>
        <fullName evidence="9">Myb/SANT-like domain-containing protein</fullName>
    </recommendedName>
</protein>
<comment type="caution">
    <text evidence="7">The sequence shown here is derived from an EMBL/GenBank/DDBJ whole genome shotgun (WGS) entry which is preliminary data.</text>
</comment>
<dbReference type="Pfam" id="PF12776">
    <property type="entry name" value="Myb_DNA-bind_3"/>
    <property type="match status" value="1"/>
</dbReference>
<name>A0A5J9STB6_9POAL</name>
<dbReference type="InterPro" id="IPR024752">
    <property type="entry name" value="Myb/SANT-like_dom"/>
</dbReference>
<evidence type="ECO:0000256" key="3">
    <source>
        <dbReference type="SAM" id="MobiDB-lite"/>
    </source>
</evidence>
<keyword evidence="2" id="KW-0479">Metal-binding</keyword>
<organism evidence="7 8">
    <name type="scientific">Eragrostis curvula</name>
    <name type="common">weeping love grass</name>
    <dbReference type="NCBI Taxonomy" id="38414"/>
    <lineage>
        <taxon>Eukaryota</taxon>
        <taxon>Viridiplantae</taxon>
        <taxon>Streptophyta</taxon>
        <taxon>Embryophyta</taxon>
        <taxon>Tracheophyta</taxon>
        <taxon>Spermatophyta</taxon>
        <taxon>Magnoliopsida</taxon>
        <taxon>Liliopsida</taxon>
        <taxon>Poales</taxon>
        <taxon>Poaceae</taxon>
        <taxon>PACMAD clade</taxon>
        <taxon>Chloridoideae</taxon>
        <taxon>Eragrostideae</taxon>
        <taxon>Eragrostidinae</taxon>
        <taxon>Eragrostis</taxon>
    </lineage>
</organism>
<evidence type="ECO:0000259" key="6">
    <source>
        <dbReference type="Pfam" id="PF26138"/>
    </source>
</evidence>
<dbReference type="Gramene" id="TVU02186">
    <property type="protein sequence ID" value="TVU02186"/>
    <property type="gene ID" value="EJB05_52329"/>
</dbReference>
<dbReference type="InterPro" id="IPR058353">
    <property type="entry name" value="DUF8040"/>
</dbReference>
<keyword evidence="8" id="KW-1185">Reference proteome</keyword>
<proteinExistence type="predicted"/>
<evidence type="ECO:0000259" key="4">
    <source>
        <dbReference type="Pfam" id="PF12776"/>
    </source>
</evidence>
<gene>
    <name evidence="7" type="ORF">EJB05_52329</name>
</gene>
<evidence type="ECO:0000313" key="8">
    <source>
        <dbReference type="Proteomes" id="UP000324897"/>
    </source>
</evidence>
<sequence>MAWIRRPDLSPPLFRAYAEQSRPRISYAPMNVMDEERQKILNKIYNCDDVQCVNMLRMRRAPFFHLCNLLRERNLLRDSIHSCVEQQVAMFLHVVGHNQRFRVVHNYWRRSVETISRHFKEVLYAIGELRFEMIKAPSNDTPLKIRNNHIWFPYFKVCVGAIDGTHIHARVPAKMQATFRGRKHYPTQNVLAAVDFDLYFTYVLAGWEGSAHDATILADALERPDGEILSSRCWICMSPRIPSSIQGPLVPDGAPAAAAVGQQARQSMRWTNVMSGFVLRRFCQLISSGVRTDKGFKEVHLNQVARDLHEFTGNEVTGTQVYNHLRKWRQRWIRVTKLRELSGALWDEDNYMITLEEEHYKGHVKAHPKDAELLNKPIENYQQMEVIFGNGHATGKFAMGSSEPLGCPSDFAESTVKLEETKLFGETSKLQGTQEAAAGGSGSGNNKRKRCMISEEDMNAMSGMTAAVNNVADAIRSTKVEDSHPGLYDAIMFMTGFTEEALIVAYSHLLDNRAHGNAFVGMTDAHRVLWLRTFLAKHYYA</sequence>
<dbReference type="Pfam" id="PF26138">
    <property type="entry name" value="DUF8040"/>
    <property type="match status" value="1"/>
</dbReference>
<feature type="domain" description="DDE Tnp4" evidence="5">
    <location>
        <begin position="162"/>
        <end position="218"/>
    </location>
</feature>
<evidence type="ECO:0000259" key="5">
    <source>
        <dbReference type="Pfam" id="PF13359"/>
    </source>
</evidence>
<dbReference type="InterPro" id="IPR027806">
    <property type="entry name" value="HARBI1_dom"/>
</dbReference>
<evidence type="ECO:0008006" key="9">
    <source>
        <dbReference type="Google" id="ProtNLM"/>
    </source>
</evidence>
<feature type="non-terminal residue" evidence="7">
    <location>
        <position position="1"/>
    </location>
</feature>